<gene>
    <name evidence="3" type="ORF">FCL42_05050</name>
</gene>
<dbReference type="InterPro" id="IPR025164">
    <property type="entry name" value="Toastrack_DUF4097"/>
</dbReference>
<dbReference type="AlphaFoldDB" id="A0A4U1BPJ0"/>
<protein>
    <submittedName>
        <fullName evidence="3">DUF4097 domain-containing protein</fullName>
    </submittedName>
</protein>
<dbReference type="PANTHER" id="PTHR34094">
    <property type="match status" value="1"/>
</dbReference>
<proteinExistence type="predicted"/>
<dbReference type="Proteomes" id="UP000305675">
    <property type="component" value="Unassembled WGS sequence"/>
</dbReference>
<evidence type="ECO:0000313" key="4">
    <source>
        <dbReference type="Proteomes" id="UP000305675"/>
    </source>
</evidence>
<evidence type="ECO:0000259" key="2">
    <source>
        <dbReference type="Pfam" id="PF13349"/>
    </source>
</evidence>
<dbReference type="OrthoDB" id="6194490at2"/>
<reference evidence="3 4" key="1">
    <citation type="submission" date="2019-04" db="EMBL/GenBank/DDBJ databases">
        <authorList>
            <person name="Hwang J.C."/>
        </authorList>
    </citation>
    <scope>NUCLEOTIDE SEQUENCE [LARGE SCALE GENOMIC DNA]</scope>
    <source>
        <strain evidence="3 4">IMCC35002</strain>
    </source>
</reference>
<evidence type="ECO:0000313" key="3">
    <source>
        <dbReference type="EMBL" id="TKB56503.1"/>
    </source>
</evidence>
<dbReference type="Pfam" id="PF13349">
    <property type="entry name" value="DUF4097"/>
    <property type="match status" value="1"/>
</dbReference>
<feature type="signal peptide" evidence="1">
    <location>
        <begin position="1"/>
        <end position="19"/>
    </location>
</feature>
<keyword evidence="1" id="KW-0732">Signal</keyword>
<keyword evidence="4" id="KW-1185">Reference proteome</keyword>
<feature type="domain" description="DUF4097" evidence="2">
    <location>
        <begin position="32"/>
        <end position="307"/>
    </location>
</feature>
<sequence>MRMFTLAASFMAFGLPAFAGEMIDSQVDIKGIKQIELVVPSGNVVVRGGDNQQIQITGELAPSAKEWVFEKQGNKLVAEVRMPKNWDHDEPGSSIDVSLPVNISLDAEGVTTSFAINNLKGDLEVGTVTGKLTLNSIKGDVEAESVSGNIVATQLDGEIELASVSGEITGERLMGKGDYASVSGDLTLLQVGPEVDVETVSGDIKLQSPSLNQLSLETVSGSIDANVLQLINDAEIEVDTVSGSVALHLPQSAVLKMKLETGPGGKIVNKLNDASIDISKYSRSASMRFEPRNSQGQLELHTISGTLTLSPSSNQL</sequence>
<dbReference type="RefSeq" id="WP_136862307.1">
    <property type="nucleotide sequence ID" value="NZ_SWCJ01000003.1"/>
</dbReference>
<name>A0A4U1BPJ0_9GAMM</name>
<dbReference type="PANTHER" id="PTHR34094:SF1">
    <property type="entry name" value="PROTEIN FAM185A"/>
    <property type="match status" value="1"/>
</dbReference>
<comment type="caution">
    <text evidence="3">The sequence shown here is derived from an EMBL/GenBank/DDBJ whole genome shotgun (WGS) entry which is preliminary data.</text>
</comment>
<feature type="chain" id="PRO_5020439431" evidence="1">
    <location>
        <begin position="20"/>
        <end position="316"/>
    </location>
</feature>
<organism evidence="3 4">
    <name type="scientific">Ferrimonas aestuarii</name>
    <dbReference type="NCBI Taxonomy" id="2569539"/>
    <lineage>
        <taxon>Bacteria</taxon>
        <taxon>Pseudomonadati</taxon>
        <taxon>Pseudomonadota</taxon>
        <taxon>Gammaproteobacteria</taxon>
        <taxon>Alteromonadales</taxon>
        <taxon>Ferrimonadaceae</taxon>
        <taxon>Ferrimonas</taxon>
    </lineage>
</organism>
<accession>A0A4U1BPJ0</accession>
<evidence type="ECO:0000256" key="1">
    <source>
        <dbReference type="SAM" id="SignalP"/>
    </source>
</evidence>
<dbReference type="EMBL" id="SWCJ01000003">
    <property type="protein sequence ID" value="TKB56503.1"/>
    <property type="molecule type" value="Genomic_DNA"/>
</dbReference>